<dbReference type="AlphaFoldDB" id="A0A411WW34"/>
<dbReference type="InterPro" id="IPR003018">
    <property type="entry name" value="GAF"/>
</dbReference>
<dbReference type="RefSeq" id="WP_131145092.1">
    <property type="nucleotide sequence ID" value="NZ_BMWV01000014.1"/>
</dbReference>
<dbReference type="Proteomes" id="UP000292307">
    <property type="component" value="Chromosome"/>
</dbReference>
<name>A0A411WW34_9BURK</name>
<dbReference type="EMBL" id="CP036401">
    <property type="protein sequence ID" value="QBI00964.1"/>
    <property type="molecule type" value="Genomic_DNA"/>
</dbReference>
<evidence type="ECO:0000313" key="6">
    <source>
        <dbReference type="Proteomes" id="UP000292307"/>
    </source>
</evidence>
<dbReference type="SUPFAM" id="SSF55073">
    <property type="entry name" value="Nucleotide cyclase"/>
    <property type="match status" value="1"/>
</dbReference>
<dbReference type="PROSITE" id="PS50887">
    <property type="entry name" value="GGDEF"/>
    <property type="match status" value="1"/>
</dbReference>
<dbReference type="InterPro" id="IPR050469">
    <property type="entry name" value="Diguanylate_Cyclase"/>
</dbReference>
<dbReference type="GO" id="GO:0052621">
    <property type="term" value="F:diguanylate cyclase activity"/>
    <property type="evidence" value="ECO:0007669"/>
    <property type="project" value="UniProtKB-EC"/>
</dbReference>
<dbReference type="EMBL" id="BMWV01000014">
    <property type="protein sequence ID" value="GGY61032.1"/>
    <property type="molecule type" value="Genomic_DNA"/>
</dbReference>
<reference evidence="4" key="3">
    <citation type="submission" date="2022-12" db="EMBL/GenBank/DDBJ databases">
        <authorList>
            <person name="Sun Q."/>
            <person name="Kim S."/>
        </authorList>
    </citation>
    <scope>NUCLEOTIDE SEQUENCE</scope>
    <source>
        <strain evidence="4">KCTC 12343</strain>
    </source>
</reference>
<dbReference type="SMART" id="SM00065">
    <property type="entry name" value="GAF"/>
    <property type="match status" value="1"/>
</dbReference>
<evidence type="ECO:0000259" key="3">
    <source>
        <dbReference type="PROSITE" id="PS50887"/>
    </source>
</evidence>
<reference evidence="5 6" key="2">
    <citation type="submission" date="2019-02" db="EMBL/GenBank/DDBJ databases">
        <title>Draft Genome Sequences of Six Type Strains of the Genus Massilia.</title>
        <authorList>
            <person name="Miess H."/>
            <person name="Frediansyhah A."/>
            <person name="Gross H."/>
        </authorList>
    </citation>
    <scope>NUCLEOTIDE SEQUENCE [LARGE SCALE GENOMIC DNA]</scope>
    <source>
        <strain evidence="5 6">DSM 17472</strain>
    </source>
</reference>
<reference evidence="4" key="1">
    <citation type="journal article" date="2014" name="Int. J. Syst. Evol. Microbiol.">
        <title>Complete genome sequence of Corynebacterium casei LMG S-19264T (=DSM 44701T), isolated from a smear-ripened cheese.</title>
        <authorList>
            <consortium name="US DOE Joint Genome Institute (JGI-PGF)"/>
            <person name="Walter F."/>
            <person name="Albersmeier A."/>
            <person name="Kalinowski J."/>
            <person name="Ruckert C."/>
        </authorList>
    </citation>
    <scope>NUCLEOTIDE SEQUENCE</scope>
    <source>
        <strain evidence="4">KCTC 12343</strain>
    </source>
</reference>
<gene>
    <name evidence="5" type="ORF">EYF70_08985</name>
    <name evidence="4" type="ORF">GCM10007387_49620</name>
</gene>
<dbReference type="PANTHER" id="PTHR45138:SF9">
    <property type="entry name" value="DIGUANYLATE CYCLASE DGCM-RELATED"/>
    <property type="match status" value="1"/>
</dbReference>
<dbReference type="SUPFAM" id="SSF55781">
    <property type="entry name" value="GAF domain-like"/>
    <property type="match status" value="1"/>
</dbReference>
<feature type="domain" description="GGDEF" evidence="3">
    <location>
        <begin position="200"/>
        <end position="318"/>
    </location>
</feature>
<dbReference type="InterPro" id="IPR043128">
    <property type="entry name" value="Rev_trsase/Diguanyl_cyclase"/>
</dbReference>
<evidence type="ECO:0000313" key="4">
    <source>
        <dbReference type="EMBL" id="GGY61032.1"/>
    </source>
</evidence>
<dbReference type="GO" id="GO:0005886">
    <property type="term" value="C:plasma membrane"/>
    <property type="evidence" value="ECO:0007669"/>
    <property type="project" value="TreeGrafter"/>
</dbReference>
<dbReference type="NCBIfam" id="TIGR00254">
    <property type="entry name" value="GGDEF"/>
    <property type="match status" value="1"/>
</dbReference>
<comment type="catalytic activity">
    <reaction evidence="2">
        <text>2 GTP = 3',3'-c-di-GMP + 2 diphosphate</text>
        <dbReference type="Rhea" id="RHEA:24898"/>
        <dbReference type="ChEBI" id="CHEBI:33019"/>
        <dbReference type="ChEBI" id="CHEBI:37565"/>
        <dbReference type="ChEBI" id="CHEBI:58805"/>
        <dbReference type="EC" id="2.7.7.65"/>
    </reaction>
</comment>
<dbReference type="OrthoDB" id="5571399at2"/>
<evidence type="ECO:0000256" key="2">
    <source>
        <dbReference type="ARBA" id="ARBA00034247"/>
    </source>
</evidence>
<keyword evidence="6" id="KW-1185">Reference proteome</keyword>
<dbReference type="Proteomes" id="UP000628442">
    <property type="component" value="Unassembled WGS sequence"/>
</dbReference>
<sequence length="318" mass="34589">MINDFAAAAQATMAYLRRRLGLQLWMVTRTEGDDWIVLYTDEAAEEAGTAGARYGIEPGRTFPWTDTFCSRMVLGHGPGIAPSTREVPAYAHAPLAAQMPAGAYVGVPLRRADGSLFGTLCGFDPQPQPDTIGKEIDTVTLMGELLSKILASELEAGTAERHADRADADTTRDPLTGLINRRGWDLLVQREEERCSRYGHSACVVSLDLDDVRFINDTQGRAAGDALLVRTAQALESVTRGTDTVARLGGDEFAMLMVECDYFDAQALLLRVQEALAAADVRAALGMALRKPGYDLEETFAMADAEMSRAKRSRKVLN</sequence>
<dbReference type="Pfam" id="PF00990">
    <property type="entry name" value="GGDEF"/>
    <property type="match status" value="1"/>
</dbReference>
<evidence type="ECO:0000313" key="5">
    <source>
        <dbReference type="EMBL" id="QBI00964.1"/>
    </source>
</evidence>
<dbReference type="GO" id="GO:1902201">
    <property type="term" value="P:negative regulation of bacterial-type flagellum-dependent cell motility"/>
    <property type="evidence" value="ECO:0007669"/>
    <property type="project" value="TreeGrafter"/>
</dbReference>
<evidence type="ECO:0000313" key="7">
    <source>
        <dbReference type="Proteomes" id="UP000628442"/>
    </source>
</evidence>
<protein>
    <recommendedName>
        <fullName evidence="1">diguanylate cyclase</fullName>
        <ecNumber evidence="1">2.7.7.65</ecNumber>
    </recommendedName>
</protein>
<proteinExistence type="predicted"/>
<dbReference type="InterPro" id="IPR029787">
    <property type="entry name" value="Nucleotide_cyclase"/>
</dbReference>
<evidence type="ECO:0000256" key="1">
    <source>
        <dbReference type="ARBA" id="ARBA00012528"/>
    </source>
</evidence>
<dbReference type="SMART" id="SM00267">
    <property type="entry name" value="GGDEF"/>
    <property type="match status" value="1"/>
</dbReference>
<dbReference type="Pfam" id="PF01590">
    <property type="entry name" value="GAF"/>
    <property type="match status" value="1"/>
</dbReference>
<dbReference type="PANTHER" id="PTHR45138">
    <property type="entry name" value="REGULATORY COMPONENTS OF SENSORY TRANSDUCTION SYSTEM"/>
    <property type="match status" value="1"/>
</dbReference>
<dbReference type="InterPro" id="IPR000160">
    <property type="entry name" value="GGDEF_dom"/>
</dbReference>
<dbReference type="Gene3D" id="3.30.450.40">
    <property type="match status" value="1"/>
</dbReference>
<dbReference type="InterPro" id="IPR029016">
    <property type="entry name" value="GAF-like_dom_sf"/>
</dbReference>
<dbReference type="Gene3D" id="3.30.70.270">
    <property type="match status" value="1"/>
</dbReference>
<organism evidence="4 7">
    <name type="scientific">Pseudoduganella albidiflava</name>
    <dbReference type="NCBI Taxonomy" id="321983"/>
    <lineage>
        <taxon>Bacteria</taxon>
        <taxon>Pseudomonadati</taxon>
        <taxon>Pseudomonadota</taxon>
        <taxon>Betaproteobacteria</taxon>
        <taxon>Burkholderiales</taxon>
        <taxon>Oxalobacteraceae</taxon>
        <taxon>Telluria group</taxon>
        <taxon>Pseudoduganella</taxon>
    </lineage>
</organism>
<accession>A0A411WW34</accession>
<dbReference type="GO" id="GO:0043709">
    <property type="term" value="P:cell adhesion involved in single-species biofilm formation"/>
    <property type="evidence" value="ECO:0007669"/>
    <property type="project" value="TreeGrafter"/>
</dbReference>
<dbReference type="CDD" id="cd01949">
    <property type="entry name" value="GGDEF"/>
    <property type="match status" value="1"/>
</dbReference>
<dbReference type="EC" id="2.7.7.65" evidence="1"/>